<protein>
    <submittedName>
        <fullName evidence="1">Uncharacterized protein</fullName>
    </submittedName>
</protein>
<organism evidence="1 2">
    <name type="scientific">Liparis tanakae</name>
    <name type="common">Tanaka's snailfish</name>
    <dbReference type="NCBI Taxonomy" id="230148"/>
    <lineage>
        <taxon>Eukaryota</taxon>
        <taxon>Metazoa</taxon>
        <taxon>Chordata</taxon>
        <taxon>Craniata</taxon>
        <taxon>Vertebrata</taxon>
        <taxon>Euteleostomi</taxon>
        <taxon>Actinopterygii</taxon>
        <taxon>Neopterygii</taxon>
        <taxon>Teleostei</taxon>
        <taxon>Neoteleostei</taxon>
        <taxon>Acanthomorphata</taxon>
        <taxon>Eupercaria</taxon>
        <taxon>Perciformes</taxon>
        <taxon>Cottioidei</taxon>
        <taxon>Cottales</taxon>
        <taxon>Liparidae</taxon>
        <taxon>Liparis</taxon>
    </lineage>
</organism>
<gene>
    <name evidence="1" type="ORF">EYF80_029860</name>
</gene>
<sequence>MFNLMLSGKNIEASAAAPDFRAASQAGRLTTTSSSNLHPCKSKRENVVKDVQQTAEPNHAPSHHFDGAGNLGTSLLSLTTSLGVKPPLSFLLICSLSALRSSSLSGKYFSSSTPAGPPRSSRVLVPAGLLLYCSSASFTHRRLLGLGASLPPRLPLQMRSLLVCLHLFITACRPHFTHHCSTLTPFLFLSCLFLPRTGLHPSPRTFLSGPLGLPSQVLLHLLSCLCRFCLSLLDHL</sequence>
<reference evidence="1 2" key="1">
    <citation type="submission" date="2019-03" db="EMBL/GenBank/DDBJ databases">
        <title>First draft genome of Liparis tanakae, snailfish: a comprehensive survey of snailfish specific genes.</title>
        <authorList>
            <person name="Kim W."/>
            <person name="Song I."/>
            <person name="Jeong J.-H."/>
            <person name="Kim D."/>
            <person name="Kim S."/>
            <person name="Ryu S."/>
            <person name="Song J.Y."/>
            <person name="Lee S.K."/>
        </authorList>
    </citation>
    <scope>NUCLEOTIDE SEQUENCE [LARGE SCALE GENOMIC DNA]</scope>
    <source>
        <tissue evidence="1">Muscle</tissue>
    </source>
</reference>
<evidence type="ECO:0000313" key="1">
    <source>
        <dbReference type="EMBL" id="TNN59894.1"/>
    </source>
</evidence>
<evidence type="ECO:0000313" key="2">
    <source>
        <dbReference type="Proteomes" id="UP000314294"/>
    </source>
</evidence>
<dbReference type="EMBL" id="SRLO01000345">
    <property type="protein sequence ID" value="TNN59894.1"/>
    <property type="molecule type" value="Genomic_DNA"/>
</dbReference>
<proteinExistence type="predicted"/>
<comment type="caution">
    <text evidence="1">The sequence shown here is derived from an EMBL/GenBank/DDBJ whole genome shotgun (WGS) entry which is preliminary data.</text>
</comment>
<keyword evidence="2" id="KW-1185">Reference proteome</keyword>
<dbReference type="AlphaFoldDB" id="A0A4Z2H4Z3"/>
<accession>A0A4Z2H4Z3</accession>
<dbReference type="Proteomes" id="UP000314294">
    <property type="component" value="Unassembled WGS sequence"/>
</dbReference>
<name>A0A4Z2H4Z3_9TELE</name>